<evidence type="ECO:0000313" key="10">
    <source>
        <dbReference type="Proteomes" id="UP001157156"/>
    </source>
</evidence>
<evidence type="ECO:0000256" key="7">
    <source>
        <dbReference type="ARBA" id="ARBA00023277"/>
    </source>
</evidence>
<evidence type="ECO:0000256" key="3">
    <source>
        <dbReference type="ARBA" id="ARBA00006206"/>
    </source>
</evidence>
<dbReference type="EMBL" id="BSPV01000008">
    <property type="protein sequence ID" value="GLT15347.1"/>
    <property type="molecule type" value="Genomic_DNA"/>
</dbReference>
<dbReference type="NCBIfam" id="NF008277">
    <property type="entry name" value="PRK11055.1"/>
    <property type="match status" value="1"/>
</dbReference>
<dbReference type="PANTHER" id="PTHR10091:SF0">
    <property type="entry name" value="GALACTOSE MUTAROTASE"/>
    <property type="match status" value="1"/>
</dbReference>
<dbReference type="NCBIfam" id="TIGR02636">
    <property type="entry name" value="galM_Leloir"/>
    <property type="match status" value="1"/>
</dbReference>
<keyword evidence="7 8" id="KW-0119">Carbohydrate metabolism</keyword>
<evidence type="ECO:0000256" key="6">
    <source>
        <dbReference type="ARBA" id="ARBA00023235"/>
    </source>
</evidence>
<evidence type="ECO:0000313" key="9">
    <source>
        <dbReference type="EMBL" id="GLT15347.1"/>
    </source>
</evidence>
<comment type="similarity">
    <text evidence="3 8">Belongs to the aldose epimerase family.</text>
</comment>
<evidence type="ECO:0000256" key="5">
    <source>
        <dbReference type="ARBA" id="ARBA00014165"/>
    </source>
</evidence>
<dbReference type="EC" id="5.1.3.3" evidence="4 8"/>
<comment type="catalytic activity">
    <reaction evidence="1 8">
        <text>alpha-D-glucose = beta-D-glucose</text>
        <dbReference type="Rhea" id="RHEA:10264"/>
        <dbReference type="ChEBI" id="CHEBI:15903"/>
        <dbReference type="ChEBI" id="CHEBI:17925"/>
        <dbReference type="EC" id="5.1.3.3"/>
    </reaction>
</comment>
<organism evidence="9 10">
    <name type="scientific">Vibrio algivorus</name>
    <dbReference type="NCBI Taxonomy" id="1667024"/>
    <lineage>
        <taxon>Bacteria</taxon>
        <taxon>Pseudomonadati</taxon>
        <taxon>Pseudomonadota</taxon>
        <taxon>Gammaproteobacteria</taxon>
        <taxon>Vibrionales</taxon>
        <taxon>Vibrionaceae</taxon>
        <taxon>Vibrio</taxon>
    </lineage>
</organism>
<dbReference type="InterPro" id="IPR015443">
    <property type="entry name" value="Aldose_1-epimerase"/>
</dbReference>
<name>A0ABQ6EQW7_9VIBR</name>
<dbReference type="PROSITE" id="PS00545">
    <property type="entry name" value="ALDOSE_1_EPIMERASE"/>
    <property type="match status" value="1"/>
</dbReference>
<dbReference type="CDD" id="cd09019">
    <property type="entry name" value="galactose_mutarotase_like"/>
    <property type="match status" value="1"/>
</dbReference>
<dbReference type="SUPFAM" id="SSF74650">
    <property type="entry name" value="Galactose mutarotase-like"/>
    <property type="match status" value="1"/>
</dbReference>
<keyword evidence="10" id="KW-1185">Reference proteome</keyword>
<sequence>MKQKSLNYPKSVYSLYKTMQEGKAKDGAVSNLVTLTNNKGMTATFMDIGATWLSCTVPLEDSNREVLLGIDTLDKFYQQKCYLGATVGRFANRINNGKFSIDGVEYHVNKNHERYCLHGGVEGFDQRRWSVEFQSATQVIYSLISPDGDQGFPGELDVSVSYRLTEQNEVEIAYRAFTTKTTPVNLTNHAYFNLDGHNEKMDCRQHELLILAEKFLPTDEYGIPLNYIDTVENKGLDFRSCKQIGQDFLTDPEQRIVGGYDHSYLLDFCNNINPNVVAKAASSDYSIVMKVKTTQPALQFYSGNFLNNCPGRKETVYENYSGFALETQCLPDSPNHPEWLTSNTLLQPGQPYRHKTIYQFIY</sequence>
<keyword evidence="6 8" id="KW-0413">Isomerase</keyword>
<dbReference type="Pfam" id="PF01263">
    <property type="entry name" value="Aldose_epim"/>
    <property type="match status" value="1"/>
</dbReference>
<dbReference type="RefSeq" id="WP_089124503.1">
    <property type="nucleotide sequence ID" value="NZ_BSPV01000008.1"/>
</dbReference>
<dbReference type="InterPro" id="IPR013458">
    <property type="entry name" value="Ald_epimerase_bac"/>
</dbReference>
<dbReference type="InterPro" id="IPR014718">
    <property type="entry name" value="GH-type_carb-bd"/>
</dbReference>
<dbReference type="Proteomes" id="UP001157156">
    <property type="component" value="Unassembled WGS sequence"/>
</dbReference>
<reference evidence="10" key="1">
    <citation type="journal article" date="2019" name="Int. J. Syst. Evol. Microbiol.">
        <title>The Global Catalogue of Microorganisms (GCM) 10K type strain sequencing project: providing services to taxonomists for standard genome sequencing and annotation.</title>
        <authorList>
            <consortium name="The Broad Institute Genomics Platform"/>
            <consortium name="The Broad Institute Genome Sequencing Center for Infectious Disease"/>
            <person name="Wu L."/>
            <person name="Ma J."/>
        </authorList>
    </citation>
    <scope>NUCLEOTIDE SEQUENCE [LARGE SCALE GENOMIC DNA]</scope>
    <source>
        <strain evidence="10">NBRC 111146</strain>
    </source>
</reference>
<dbReference type="InterPro" id="IPR047215">
    <property type="entry name" value="Galactose_mutarotase-like"/>
</dbReference>
<gene>
    <name evidence="9" type="primary">galM</name>
    <name evidence="9" type="ORF">GCM10007931_23220</name>
</gene>
<dbReference type="Gene3D" id="2.70.98.10">
    <property type="match status" value="1"/>
</dbReference>
<comment type="pathway">
    <text evidence="2 8">Carbohydrate metabolism; hexose metabolism.</text>
</comment>
<evidence type="ECO:0000256" key="2">
    <source>
        <dbReference type="ARBA" id="ARBA00005028"/>
    </source>
</evidence>
<evidence type="ECO:0000256" key="1">
    <source>
        <dbReference type="ARBA" id="ARBA00001614"/>
    </source>
</evidence>
<evidence type="ECO:0000256" key="4">
    <source>
        <dbReference type="ARBA" id="ARBA00013185"/>
    </source>
</evidence>
<comment type="caution">
    <text evidence="9">The sequence shown here is derived from an EMBL/GenBank/DDBJ whole genome shotgun (WGS) entry which is preliminary data.</text>
</comment>
<dbReference type="InterPro" id="IPR011013">
    <property type="entry name" value="Gal_mutarotase_sf_dom"/>
</dbReference>
<dbReference type="InterPro" id="IPR018052">
    <property type="entry name" value="Ald1_epimerase_CS"/>
</dbReference>
<dbReference type="PANTHER" id="PTHR10091">
    <property type="entry name" value="ALDOSE-1-EPIMERASE"/>
    <property type="match status" value="1"/>
</dbReference>
<dbReference type="PIRSF" id="PIRSF005096">
    <property type="entry name" value="GALM"/>
    <property type="match status" value="1"/>
</dbReference>
<protein>
    <recommendedName>
        <fullName evidence="5 8">Aldose 1-epimerase</fullName>
        <ecNumber evidence="4 8">5.1.3.3</ecNumber>
    </recommendedName>
</protein>
<accession>A0ABQ6EQW7</accession>
<evidence type="ECO:0000256" key="8">
    <source>
        <dbReference type="PIRNR" id="PIRNR005096"/>
    </source>
</evidence>
<proteinExistence type="inferred from homology"/>
<dbReference type="InterPro" id="IPR008183">
    <property type="entry name" value="Aldose_1/G6P_1-epimerase"/>
</dbReference>